<dbReference type="EMBL" id="LR899014">
    <property type="protein sequence ID" value="CAD7093495.1"/>
    <property type="molecule type" value="Genomic_DNA"/>
</dbReference>
<dbReference type="PANTHER" id="PTHR13245:SF14">
    <property type="entry name" value="RRP15-LIKE PROTEIN"/>
    <property type="match status" value="1"/>
</dbReference>
<evidence type="ECO:0000256" key="1">
    <source>
        <dbReference type="ARBA" id="ARBA00007462"/>
    </source>
</evidence>
<dbReference type="OMA" id="FVKQRFY"/>
<dbReference type="InParanoid" id="A0A7R8V7F6"/>
<dbReference type="GO" id="GO:0000470">
    <property type="term" value="P:maturation of LSU-rRNA"/>
    <property type="evidence" value="ECO:0007669"/>
    <property type="project" value="TreeGrafter"/>
</dbReference>
<feature type="region of interest" description="Disordered" evidence="3">
    <location>
        <begin position="85"/>
        <end position="110"/>
    </location>
</feature>
<dbReference type="GO" id="GO:0030687">
    <property type="term" value="C:preribosome, large subunit precursor"/>
    <property type="evidence" value="ECO:0007669"/>
    <property type="project" value="TreeGrafter"/>
</dbReference>
<dbReference type="InterPro" id="IPR012459">
    <property type="entry name" value="Rrp15"/>
</dbReference>
<feature type="compositionally biased region" description="Basic and acidic residues" evidence="3">
    <location>
        <begin position="85"/>
        <end position="94"/>
    </location>
</feature>
<protein>
    <recommendedName>
        <fullName evidence="2">RRP15-like protein</fullName>
    </recommendedName>
</protein>
<evidence type="ECO:0000313" key="4">
    <source>
        <dbReference type="EMBL" id="CAD7093495.1"/>
    </source>
</evidence>
<accession>A0A7R8V7F6</accession>
<sequence length="251" mass="28677">MVVAGMYTTKSRKASSDEELSTSDDELQSDQIADASQGNPGWADSIAHVLSTNKPKTKKTLVLSKAKKITKIKTEKRPYDFEIDGEIKEEKPDPEAVNENIESKKRKNQALSLRVKPTIADRERERALKKIATKGVVQLFNAVRTQQKDIEDKLKEEKLDHRKDAVLNNINRRKFLDVLMSGERAKSELVDNAVKKEEIKSEDEDMDQTHESQWSALRDDFMTDKKFRNWDQEDSDSDNGNMEDSSSSDNE</sequence>
<gene>
    <name evidence="4" type="ORF">HERILL_LOCUS15773</name>
</gene>
<name>A0A7R8V7F6_HERIL</name>
<evidence type="ECO:0000256" key="3">
    <source>
        <dbReference type="SAM" id="MobiDB-lite"/>
    </source>
</evidence>
<feature type="compositionally biased region" description="Basic and acidic residues" evidence="3">
    <location>
        <begin position="217"/>
        <end position="231"/>
    </location>
</feature>
<dbReference type="GO" id="GO:0000460">
    <property type="term" value="P:maturation of 5.8S rRNA"/>
    <property type="evidence" value="ECO:0007669"/>
    <property type="project" value="TreeGrafter"/>
</dbReference>
<organism evidence="4 5">
    <name type="scientific">Hermetia illucens</name>
    <name type="common">Black soldier fly</name>
    <dbReference type="NCBI Taxonomy" id="343691"/>
    <lineage>
        <taxon>Eukaryota</taxon>
        <taxon>Metazoa</taxon>
        <taxon>Ecdysozoa</taxon>
        <taxon>Arthropoda</taxon>
        <taxon>Hexapoda</taxon>
        <taxon>Insecta</taxon>
        <taxon>Pterygota</taxon>
        <taxon>Neoptera</taxon>
        <taxon>Endopterygota</taxon>
        <taxon>Diptera</taxon>
        <taxon>Brachycera</taxon>
        <taxon>Stratiomyomorpha</taxon>
        <taxon>Stratiomyidae</taxon>
        <taxon>Hermetiinae</taxon>
        <taxon>Hermetia</taxon>
    </lineage>
</organism>
<dbReference type="Proteomes" id="UP000594454">
    <property type="component" value="Chromosome 6"/>
</dbReference>
<evidence type="ECO:0000256" key="2">
    <source>
        <dbReference type="ARBA" id="ARBA00017475"/>
    </source>
</evidence>
<feature type="compositionally biased region" description="Polar residues" evidence="3">
    <location>
        <begin position="238"/>
        <end position="251"/>
    </location>
</feature>
<dbReference type="OrthoDB" id="20949at2759"/>
<reference evidence="4 5" key="1">
    <citation type="submission" date="2020-11" db="EMBL/GenBank/DDBJ databases">
        <authorList>
            <person name="Wallbank WR R."/>
            <person name="Pardo Diaz C."/>
            <person name="Kozak K."/>
            <person name="Martin S."/>
            <person name="Jiggins C."/>
            <person name="Moest M."/>
            <person name="Warren A I."/>
            <person name="Generalovic N T."/>
            <person name="Byers J.R.P. K."/>
            <person name="Montejo-Kovacevich G."/>
            <person name="Yen C E."/>
        </authorList>
    </citation>
    <scope>NUCLEOTIDE SEQUENCE [LARGE SCALE GENOMIC DNA]</scope>
</reference>
<evidence type="ECO:0000313" key="5">
    <source>
        <dbReference type="Proteomes" id="UP000594454"/>
    </source>
</evidence>
<feature type="region of interest" description="Disordered" evidence="3">
    <location>
        <begin position="195"/>
        <end position="251"/>
    </location>
</feature>
<proteinExistence type="inferred from homology"/>
<feature type="compositionally biased region" description="Acidic residues" evidence="3">
    <location>
        <begin position="17"/>
        <end position="28"/>
    </location>
</feature>
<feature type="region of interest" description="Disordered" evidence="3">
    <location>
        <begin position="1"/>
        <end position="43"/>
    </location>
</feature>
<dbReference type="PANTHER" id="PTHR13245">
    <property type="entry name" value="RRP15-LIKE PROTEIN"/>
    <property type="match status" value="1"/>
</dbReference>
<dbReference type="Pfam" id="PF07890">
    <property type="entry name" value="Rrp15p"/>
    <property type="match status" value="1"/>
</dbReference>
<dbReference type="FunCoup" id="A0A7R8V7F6">
    <property type="interactions" value="562"/>
</dbReference>
<comment type="similarity">
    <text evidence="1">Belongs to the RRP15 family.</text>
</comment>
<dbReference type="AlphaFoldDB" id="A0A7R8V7F6"/>
<keyword evidence="5" id="KW-1185">Reference proteome</keyword>